<evidence type="ECO:0000313" key="2">
    <source>
        <dbReference type="Proteomes" id="UP000198238"/>
    </source>
</evidence>
<accession>A0A220S4V4</accession>
<reference evidence="1 2" key="1">
    <citation type="submission" date="2017-06" db="EMBL/GenBank/DDBJ databases">
        <title>Neisseria chenwenguii sp. nov., isolated from the intestinal contents of Tibetan Plateau Pika in Yushu, Qinghai Province, China.</title>
        <authorList>
            <person name="Zhang G."/>
        </authorList>
    </citation>
    <scope>NUCLEOTIDE SEQUENCE [LARGE SCALE GENOMIC DNA]</scope>
    <source>
        <strain evidence="1 2">10023</strain>
    </source>
</reference>
<evidence type="ECO:0000313" key="1">
    <source>
        <dbReference type="EMBL" id="ASK28235.1"/>
    </source>
</evidence>
<dbReference type="KEGG" id="nei:BG910_11265"/>
<protein>
    <submittedName>
        <fullName evidence="1">Uncharacterized protein</fullName>
    </submittedName>
</protein>
<dbReference type="OrthoDB" id="8606934at2"/>
<proteinExistence type="predicted"/>
<gene>
    <name evidence="1" type="ORF">BG910_11265</name>
</gene>
<dbReference type="AlphaFoldDB" id="A0A220S4V4"/>
<dbReference type="Proteomes" id="UP000198238">
    <property type="component" value="Chromosome"/>
</dbReference>
<dbReference type="EMBL" id="CP022278">
    <property type="protein sequence ID" value="ASK28235.1"/>
    <property type="molecule type" value="Genomic_DNA"/>
</dbReference>
<organism evidence="1 2">
    <name type="scientific">Neisseria chenwenguii</name>
    <dbReference type="NCBI Taxonomy" id="1853278"/>
    <lineage>
        <taxon>Bacteria</taxon>
        <taxon>Pseudomonadati</taxon>
        <taxon>Pseudomonadota</taxon>
        <taxon>Betaproteobacteria</taxon>
        <taxon>Neisseriales</taxon>
        <taxon>Neisseriaceae</taxon>
        <taxon>Neisseria</taxon>
    </lineage>
</organism>
<dbReference type="RefSeq" id="WP_089036925.1">
    <property type="nucleotide sequence ID" value="NZ_CP022278.1"/>
</dbReference>
<keyword evidence="2" id="KW-1185">Reference proteome</keyword>
<name>A0A220S4V4_9NEIS</name>
<sequence>MRFPFFVLLLLTACIQTDTDTSVNPIDMNGTIQISVEEAKFIYQKQIYYLNDERNVLSELVAQERAKNDAFLVKRNICLTGYIKTKAQNNNNGFGALGRYDKAIVIQKLC</sequence>